<evidence type="ECO:0000256" key="1">
    <source>
        <dbReference type="SAM" id="MobiDB-lite"/>
    </source>
</evidence>
<name>A0A0A9DPX6_ARUDO</name>
<proteinExistence type="predicted"/>
<sequence length="188" mass="21784">MMTMIQQVLIRIKISKRSNQVQMSQTSHLTLMISVRRLQNLVLMMKFQNLCYPMPWLETLPLTWKGSLLRLTQKIPTSALWRLKWTRMLLYLFQGDGRLNGWTTKKLYDEAYGNASSDSSDDEEWSGKSTPGKGNEEQSEADSSSGKFSRTTRIAHHSEELTPVSPQKKSASRFPSWFSRPETWKSYL</sequence>
<evidence type="ECO:0000313" key="2">
    <source>
        <dbReference type="EMBL" id="JAD88738.1"/>
    </source>
</evidence>
<accession>A0A0A9DPX6</accession>
<reference evidence="2" key="1">
    <citation type="submission" date="2014-09" db="EMBL/GenBank/DDBJ databases">
        <authorList>
            <person name="Magalhaes I.L.F."/>
            <person name="Oliveira U."/>
            <person name="Santos F.R."/>
            <person name="Vidigal T.H.D.A."/>
            <person name="Brescovit A.D."/>
            <person name="Santos A.J."/>
        </authorList>
    </citation>
    <scope>NUCLEOTIDE SEQUENCE</scope>
    <source>
        <tissue evidence="2">Shoot tissue taken approximately 20 cm above the soil surface</tissue>
    </source>
</reference>
<dbReference type="AlphaFoldDB" id="A0A0A9DPX6"/>
<feature type="region of interest" description="Disordered" evidence="1">
    <location>
        <begin position="113"/>
        <end position="188"/>
    </location>
</feature>
<organism evidence="2">
    <name type="scientific">Arundo donax</name>
    <name type="common">Giant reed</name>
    <name type="synonym">Donax arundinaceus</name>
    <dbReference type="NCBI Taxonomy" id="35708"/>
    <lineage>
        <taxon>Eukaryota</taxon>
        <taxon>Viridiplantae</taxon>
        <taxon>Streptophyta</taxon>
        <taxon>Embryophyta</taxon>
        <taxon>Tracheophyta</taxon>
        <taxon>Spermatophyta</taxon>
        <taxon>Magnoliopsida</taxon>
        <taxon>Liliopsida</taxon>
        <taxon>Poales</taxon>
        <taxon>Poaceae</taxon>
        <taxon>PACMAD clade</taxon>
        <taxon>Arundinoideae</taxon>
        <taxon>Arundineae</taxon>
        <taxon>Arundo</taxon>
    </lineage>
</organism>
<feature type="compositionally biased region" description="Polar residues" evidence="1">
    <location>
        <begin position="141"/>
        <end position="152"/>
    </location>
</feature>
<dbReference type="EMBL" id="GBRH01209157">
    <property type="protein sequence ID" value="JAD88738.1"/>
    <property type="molecule type" value="Transcribed_RNA"/>
</dbReference>
<protein>
    <submittedName>
        <fullName evidence="2">Hox1b</fullName>
    </submittedName>
</protein>
<reference evidence="2" key="2">
    <citation type="journal article" date="2015" name="Data Brief">
        <title>Shoot transcriptome of the giant reed, Arundo donax.</title>
        <authorList>
            <person name="Barrero R.A."/>
            <person name="Guerrero F.D."/>
            <person name="Moolhuijzen P."/>
            <person name="Goolsby J.A."/>
            <person name="Tidwell J."/>
            <person name="Bellgard S.E."/>
            <person name="Bellgard M.I."/>
        </authorList>
    </citation>
    <scope>NUCLEOTIDE SEQUENCE</scope>
    <source>
        <tissue evidence="2">Shoot tissue taken approximately 20 cm above the soil surface</tissue>
    </source>
</reference>